<comment type="caution">
    <text evidence="5">The sequence shown here is derived from an EMBL/GenBank/DDBJ whole genome shotgun (WGS) entry which is preliminary data.</text>
</comment>
<dbReference type="InterPro" id="IPR051782">
    <property type="entry name" value="ABC_Transporter_VariousFunc"/>
</dbReference>
<dbReference type="Pfam" id="PF00005">
    <property type="entry name" value="ABC_tran"/>
    <property type="match status" value="1"/>
</dbReference>
<dbReference type="InterPro" id="IPR017871">
    <property type="entry name" value="ABC_transporter-like_CS"/>
</dbReference>
<evidence type="ECO:0000313" key="6">
    <source>
        <dbReference type="Proteomes" id="UP000613030"/>
    </source>
</evidence>
<dbReference type="PROSITE" id="PS00211">
    <property type="entry name" value="ABC_TRANSPORTER_1"/>
    <property type="match status" value="1"/>
</dbReference>
<dbReference type="PANTHER" id="PTHR42939">
    <property type="entry name" value="ABC TRANSPORTER ATP-BINDING PROTEIN ALBC-RELATED"/>
    <property type="match status" value="1"/>
</dbReference>
<reference evidence="5 6" key="1">
    <citation type="submission" date="2021-01" db="EMBL/GenBank/DDBJ databases">
        <title>Chryseolinea sp. Jin1 Genome sequencing and assembly.</title>
        <authorList>
            <person name="Kim I."/>
        </authorList>
    </citation>
    <scope>NUCLEOTIDE SEQUENCE [LARGE SCALE GENOMIC DNA]</scope>
    <source>
        <strain evidence="5 6">Jin1</strain>
    </source>
</reference>
<dbReference type="InterPro" id="IPR027417">
    <property type="entry name" value="P-loop_NTPase"/>
</dbReference>
<dbReference type="PROSITE" id="PS50893">
    <property type="entry name" value="ABC_TRANSPORTER_2"/>
    <property type="match status" value="1"/>
</dbReference>
<keyword evidence="1" id="KW-0813">Transport</keyword>
<keyword evidence="6" id="KW-1185">Reference proteome</keyword>
<dbReference type="Gene3D" id="3.40.50.300">
    <property type="entry name" value="P-loop containing nucleotide triphosphate hydrolases"/>
    <property type="match status" value="1"/>
</dbReference>
<evidence type="ECO:0000259" key="4">
    <source>
        <dbReference type="PROSITE" id="PS50893"/>
    </source>
</evidence>
<evidence type="ECO:0000256" key="1">
    <source>
        <dbReference type="ARBA" id="ARBA00022448"/>
    </source>
</evidence>
<keyword evidence="2" id="KW-0547">Nucleotide-binding</keyword>
<proteinExistence type="predicted"/>
<gene>
    <name evidence="5" type="ORF">JI741_16940</name>
</gene>
<dbReference type="Proteomes" id="UP000613030">
    <property type="component" value="Unassembled WGS sequence"/>
</dbReference>
<evidence type="ECO:0000256" key="2">
    <source>
        <dbReference type="ARBA" id="ARBA00022741"/>
    </source>
</evidence>
<evidence type="ECO:0000256" key="3">
    <source>
        <dbReference type="ARBA" id="ARBA00022840"/>
    </source>
</evidence>
<dbReference type="InterPro" id="IPR003593">
    <property type="entry name" value="AAA+_ATPase"/>
</dbReference>
<evidence type="ECO:0000313" key="5">
    <source>
        <dbReference type="EMBL" id="MBL0742917.1"/>
    </source>
</evidence>
<sequence length="218" mass="24788">MSHSPLPSTSSPQLSIGVADLGKKFNRDWIFRKLTHTFKGGEIYAVTGPNGSGKSTLLQVLWGQMPPSTGTLTYDISSTNVPAESIFRHVAIATPYLDLIEEFTLREQLRFHFSLRPSRYAWSENEMLERMYLTHARDKYISNFSSGMRQRVKLALAFFSEASILFLDEPGTNLDQQAFDWYLEQLKAVPAHCLVFIASNQPAEYPANAQKIDIMRYK</sequence>
<accession>A0ABS1KUM0</accession>
<dbReference type="PANTHER" id="PTHR42939:SF1">
    <property type="entry name" value="ABC TRANSPORTER ATP-BINDING PROTEIN ALBC-RELATED"/>
    <property type="match status" value="1"/>
</dbReference>
<dbReference type="SMART" id="SM00382">
    <property type="entry name" value="AAA"/>
    <property type="match status" value="1"/>
</dbReference>
<organism evidence="5 6">
    <name type="scientific">Chryseolinea lacunae</name>
    <dbReference type="NCBI Taxonomy" id="2801331"/>
    <lineage>
        <taxon>Bacteria</taxon>
        <taxon>Pseudomonadati</taxon>
        <taxon>Bacteroidota</taxon>
        <taxon>Cytophagia</taxon>
        <taxon>Cytophagales</taxon>
        <taxon>Fulvivirgaceae</taxon>
        <taxon>Chryseolinea</taxon>
    </lineage>
</organism>
<keyword evidence="3 5" id="KW-0067">ATP-binding</keyword>
<feature type="domain" description="ABC transporter" evidence="4">
    <location>
        <begin position="16"/>
        <end position="218"/>
    </location>
</feature>
<dbReference type="EMBL" id="JAERRB010000005">
    <property type="protein sequence ID" value="MBL0742917.1"/>
    <property type="molecule type" value="Genomic_DNA"/>
</dbReference>
<name>A0ABS1KUM0_9BACT</name>
<dbReference type="InterPro" id="IPR003439">
    <property type="entry name" value="ABC_transporter-like_ATP-bd"/>
</dbReference>
<dbReference type="GO" id="GO:0005524">
    <property type="term" value="F:ATP binding"/>
    <property type="evidence" value="ECO:0007669"/>
    <property type="project" value="UniProtKB-KW"/>
</dbReference>
<dbReference type="SUPFAM" id="SSF52540">
    <property type="entry name" value="P-loop containing nucleoside triphosphate hydrolases"/>
    <property type="match status" value="1"/>
</dbReference>
<protein>
    <submittedName>
        <fullName evidence="5">ABC transporter ATP-binding protein</fullName>
    </submittedName>
</protein>
<dbReference type="RefSeq" id="WP_202011652.1">
    <property type="nucleotide sequence ID" value="NZ_JAERRB010000005.1"/>
</dbReference>